<dbReference type="Proteomes" id="UP001219518">
    <property type="component" value="Unassembled WGS sequence"/>
</dbReference>
<reference evidence="1" key="1">
    <citation type="submission" date="2021-07" db="EMBL/GenBank/DDBJ databases">
        <authorList>
            <person name="Catto M.A."/>
            <person name="Jacobson A."/>
            <person name="Kennedy G."/>
            <person name="Labadie P."/>
            <person name="Hunt B.G."/>
            <person name="Srinivasan R."/>
        </authorList>
    </citation>
    <scope>NUCLEOTIDE SEQUENCE</scope>
    <source>
        <strain evidence="1">PL_HMW_Pooled</strain>
        <tissue evidence="1">Head</tissue>
    </source>
</reference>
<reference evidence="1" key="2">
    <citation type="journal article" date="2023" name="BMC Genomics">
        <title>Pest status, molecular evolution, and epigenetic factors derived from the genome assembly of Frankliniella fusca, a thysanopteran phytovirus vector.</title>
        <authorList>
            <person name="Catto M.A."/>
            <person name="Labadie P.E."/>
            <person name="Jacobson A.L."/>
            <person name="Kennedy G.G."/>
            <person name="Srinivasan R."/>
            <person name="Hunt B.G."/>
        </authorList>
    </citation>
    <scope>NUCLEOTIDE SEQUENCE</scope>
    <source>
        <strain evidence="1">PL_HMW_Pooled</strain>
    </source>
</reference>
<dbReference type="AlphaFoldDB" id="A0AAE1HJR7"/>
<evidence type="ECO:0000313" key="1">
    <source>
        <dbReference type="EMBL" id="KAK3922599.1"/>
    </source>
</evidence>
<keyword evidence="2" id="KW-1185">Reference proteome</keyword>
<accession>A0AAE1HJR7</accession>
<dbReference type="EMBL" id="JAHWGI010001100">
    <property type="protein sequence ID" value="KAK3922599.1"/>
    <property type="molecule type" value="Genomic_DNA"/>
</dbReference>
<organism evidence="1 2">
    <name type="scientific">Frankliniella fusca</name>
    <dbReference type="NCBI Taxonomy" id="407009"/>
    <lineage>
        <taxon>Eukaryota</taxon>
        <taxon>Metazoa</taxon>
        <taxon>Ecdysozoa</taxon>
        <taxon>Arthropoda</taxon>
        <taxon>Hexapoda</taxon>
        <taxon>Insecta</taxon>
        <taxon>Pterygota</taxon>
        <taxon>Neoptera</taxon>
        <taxon>Paraneoptera</taxon>
        <taxon>Thysanoptera</taxon>
        <taxon>Terebrantia</taxon>
        <taxon>Thripoidea</taxon>
        <taxon>Thripidae</taxon>
        <taxon>Frankliniella</taxon>
    </lineage>
</organism>
<comment type="caution">
    <text evidence="1">The sequence shown here is derived from an EMBL/GenBank/DDBJ whole genome shotgun (WGS) entry which is preliminary data.</text>
</comment>
<proteinExistence type="predicted"/>
<name>A0AAE1HJR7_9NEOP</name>
<protein>
    <submittedName>
        <fullName evidence="1">Cytochrome P450 515A1</fullName>
    </submittedName>
</protein>
<sequence length="96" mass="11715">MSNLLRTRQLVKYFVLLNVLTTRTRRHLMPSEWEKLKKILLFSLYKEKNQQVRQILICHAMKTRRWHVRPMLQDRGLGTHSYRSWRSMTKMSTLIS</sequence>
<evidence type="ECO:0000313" key="2">
    <source>
        <dbReference type="Proteomes" id="UP001219518"/>
    </source>
</evidence>
<gene>
    <name evidence="1" type="ORF">KUF71_012056</name>
</gene>